<keyword evidence="2" id="KW-1185">Reference proteome</keyword>
<dbReference type="Proteomes" id="UP001219934">
    <property type="component" value="Unassembled WGS sequence"/>
</dbReference>
<dbReference type="EMBL" id="JAPTMU010000005">
    <property type="protein sequence ID" value="KAJ4943894.1"/>
    <property type="molecule type" value="Genomic_DNA"/>
</dbReference>
<sequence>MCPVSTVSNQGFKQLVNTLDKRYAMPSRYYFSRSFSSLSDDSEEAVARYLSRQWVGLGLTDVHLSNHTVLLSLPGSTPNTITDRSSHQCFLPNGIPCDQRGPNDLPKQQFSYAAYSAVGSLQVLYHRPVLTFP</sequence>
<proteinExistence type="predicted"/>
<dbReference type="Gene3D" id="3.50.30.30">
    <property type="match status" value="1"/>
</dbReference>
<gene>
    <name evidence="1" type="ORF">JOQ06_006387</name>
</gene>
<name>A0AAD6BJD0_9TELE</name>
<organism evidence="1 2">
    <name type="scientific">Pogonophryne albipinna</name>
    <dbReference type="NCBI Taxonomy" id="1090488"/>
    <lineage>
        <taxon>Eukaryota</taxon>
        <taxon>Metazoa</taxon>
        <taxon>Chordata</taxon>
        <taxon>Craniata</taxon>
        <taxon>Vertebrata</taxon>
        <taxon>Euteleostomi</taxon>
        <taxon>Actinopterygii</taxon>
        <taxon>Neopterygii</taxon>
        <taxon>Teleostei</taxon>
        <taxon>Neoteleostei</taxon>
        <taxon>Acanthomorphata</taxon>
        <taxon>Eupercaria</taxon>
        <taxon>Perciformes</taxon>
        <taxon>Notothenioidei</taxon>
        <taxon>Pogonophryne</taxon>
    </lineage>
</organism>
<evidence type="ECO:0000313" key="1">
    <source>
        <dbReference type="EMBL" id="KAJ4943894.1"/>
    </source>
</evidence>
<dbReference type="Gene3D" id="3.40.630.10">
    <property type="entry name" value="Zn peptidases"/>
    <property type="match status" value="1"/>
</dbReference>
<protein>
    <submittedName>
        <fullName evidence="1">Uncharacterized protein</fullName>
    </submittedName>
</protein>
<accession>A0AAD6BJD0</accession>
<dbReference type="AlphaFoldDB" id="A0AAD6BJD0"/>
<reference evidence="1" key="1">
    <citation type="submission" date="2022-11" db="EMBL/GenBank/DDBJ databases">
        <title>Chromosome-level genome of Pogonophryne albipinna.</title>
        <authorList>
            <person name="Jo E."/>
        </authorList>
    </citation>
    <scope>NUCLEOTIDE SEQUENCE</scope>
    <source>
        <strain evidence="1">SGF0006</strain>
        <tissue evidence="1">Muscle</tissue>
    </source>
</reference>
<dbReference type="SUPFAM" id="SSF140996">
    <property type="entry name" value="Hermes dimerisation domain"/>
    <property type="match status" value="1"/>
</dbReference>
<comment type="caution">
    <text evidence="1">The sequence shown here is derived from an EMBL/GenBank/DDBJ whole genome shotgun (WGS) entry which is preliminary data.</text>
</comment>
<evidence type="ECO:0000313" key="2">
    <source>
        <dbReference type="Proteomes" id="UP001219934"/>
    </source>
</evidence>